<dbReference type="GeneID" id="14308820"/>
<feature type="transmembrane region" description="Helical" evidence="1">
    <location>
        <begin position="88"/>
        <end position="107"/>
    </location>
</feature>
<feature type="transmembrane region" description="Helical" evidence="1">
    <location>
        <begin position="6"/>
        <end position="25"/>
    </location>
</feature>
<keyword evidence="1" id="KW-1133">Transmembrane helix</keyword>
<keyword evidence="1" id="KW-0472">Membrane</keyword>
<dbReference type="AlphaFoldDB" id="L0HBQ6"/>
<reference evidence="3" key="1">
    <citation type="submission" date="2011-12" db="EMBL/GenBank/DDBJ databases">
        <title>Complete sequence of Methanoregula formicicum SMSP.</title>
        <authorList>
            <person name="Lucas S."/>
            <person name="Han J."/>
            <person name="Lapidus A."/>
            <person name="Cheng J.-F."/>
            <person name="Goodwin L."/>
            <person name="Pitluck S."/>
            <person name="Peters L."/>
            <person name="Ovchinnikova G."/>
            <person name="Teshima H."/>
            <person name="Detter J.C."/>
            <person name="Han C."/>
            <person name="Tapia R."/>
            <person name="Land M."/>
            <person name="Hauser L."/>
            <person name="Kyrpides N."/>
            <person name="Ivanova N."/>
            <person name="Pagani I."/>
            <person name="Imachi H."/>
            <person name="Tamaki H."/>
            <person name="Sekiguchi Y."/>
            <person name="Kamagata Y."/>
            <person name="Cadillo-Quiroz H."/>
            <person name="Zinder S."/>
            <person name="Liu W.-T."/>
            <person name="Woyke T."/>
        </authorList>
    </citation>
    <scope>NUCLEOTIDE SEQUENCE [LARGE SCALE GENOMIC DNA]</scope>
    <source>
        <strain evidence="3">DSM 22288 / NBRC 105244 / SMSP</strain>
    </source>
</reference>
<dbReference type="Gene3D" id="1.20.58.1610">
    <property type="entry name" value="NADH:ubiquinone/plastoquinone oxidoreductase, chain 3"/>
    <property type="match status" value="1"/>
</dbReference>
<keyword evidence="3" id="KW-1185">Reference proteome</keyword>
<dbReference type="EMBL" id="CP003167">
    <property type="protein sequence ID" value="AGB01231.1"/>
    <property type="molecule type" value="Genomic_DNA"/>
</dbReference>
<dbReference type="InParanoid" id="L0HBQ6"/>
<sequence length="109" mass="11728" precursor="true">MDLPFLLTSAPLIAVYALVVCYLVYAWSRKVAPEFTPSVNKTMPYVGGEAMEGSACLPGYQFFYVALFFVVVHVAALIIAVAPADAPLAGTLGYLGIIAVAITILRWEQ</sequence>
<evidence type="ECO:0008006" key="4">
    <source>
        <dbReference type="Google" id="ProtNLM"/>
    </source>
</evidence>
<proteinExistence type="predicted"/>
<dbReference type="Proteomes" id="UP000010824">
    <property type="component" value="Chromosome"/>
</dbReference>
<accession>L0HBQ6</accession>
<dbReference type="STRING" id="593750.Metfor_0147"/>
<organism evidence="2 3">
    <name type="scientific">Methanoregula formicica (strain DSM 22288 / NBRC 105244 / SMSP)</name>
    <dbReference type="NCBI Taxonomy" id="593750"/>
    <lineage>
        <taxon>Archaea</taxon>
        <taxon>Methanobacteriati</taxon>
        <taxon>Methanobacteriota</taxon>
        <taxon>Stenosarchaea group</taxon>
        <taxon>Methanomicrobia</taxon>
        <taxon>Methanomicrobiales</taxon>
        <taxon>Methanoregulaceae</taxon>
        <taxon>Methanoregula</taxon>
    </lineage>
</organism>
<dbReference type="KEGG" id="mfo:Metfor_0147"/>
<dbReference type="RefSeq" id="WP_015284195.1">
    <property type="nucleotide sequence ID" value="NC_019943.1"/>
</dbReference>
<feature type="transmembrane region" description="Helical" evidence="1">
    <location>
        <begin position="62"/>
        <end position="82"/>
    </location>
</feature>
<reference evidence="2 3" key="2">
    <citation type="journal article" date="2014" name="Genome Announc.">
        <title>Complete Genome Sequence of Methanoregula formicica SMSPT, a Mesophilic Hydrogenotrophic Methanogen Isolated from a Methanogenic Upflow Anaerobic Sludge Blanket Reactor.</title>
        <authorList>
            <person name="Yamamoto K."/>
            <person name="Tamaki H."/>
            <person name="Cadillo-Quiroz H."/>
            <person name="Imachi H."/>
            <person name="Kyrpides N."/>
            <person name="Woyke T."/>
            <person name="Goodwin L."/>
            <person name="Zinder S.H."/>
            <person name="Kamagata Y."/>
            <person name="Liu W.T."/>
        </authorList>
    </citation>
    <scope>NUCLEOTIDE SEQUENCE [LARGE SCALE GENOMIC DNA]</scope>
    <source>
        <strain evidence="3">DSM 22288 / NBRC 105244 / SMSP</strain>
    </source>
</reference>
<evidence type="ECO:0000313" key="3">
    <source>
        <dbReference type="Proteomes" id="UP000010824"/>
    </source>
</evidence>
<protein>
    <recommendedName>
        <fullName evidence="4">NADH:ubiquinone oxidoreductase subunit 3 (Chain A)</fullName>
    </recommendedName>
</protein>
<dbReference type="InterPro" id="IPR038430">
    <property type="entry name" value="NDAH_ubi_oxred_su3_sf"/>
</dbReference>
<dbReference type="HOGENOM" id="CLU_2177873_0_0_2"/>
<keyword evidence="1" id="KW-0812">Transmembrane</keyword>
<evidence type="ECO:0000313" key="2">
    <source>
        <dbReference type="EMBL" id="AGB01231.1"/>
    </source>
</evidence>
<evidence type="ECO:0000256" key="1">
    <source>
        <dbReference type="SAM" id="Phobius"/>
    </source>
</evidence>
<gene>
    <name evidence="2" type="ordered locus">Metfor_0147</name>
</gene>
<name>L0HBQ6_METFS</name>